<dbReference type="Proteomes" id="UP001227126">
    <property type="component" value="Unassembled WGS sequence"/>
</dbReference>
<accession>A0ABT7FGA8</accession>
<sequence>MTDLWSKMQFSGPGIWQPNNRGHMYRRTTDTMYQAEMMMRGDHADILWRKVESEARKLIWC</sequence>
<gene>
    <name evidence="1" type="ORF">QO034_13265</name>
</gene>
<evidence type="ECO:0000313" key="1">
    <source>
        <dbReference type="EMBL" id="MDK3074085.1"/>
    </source>
</evidence>
<protein>
    <submittedName>
        <fullName evidence="1">Uncharacterized protein</fullName>
    </submittedName>
</protein>
<dbReference type="EMBL" id="JASNJE010000015">
    <property type="protein sequence ID" value="MDK3074085.1"/>
    <property type="molecule type" value="Genomic_DNA"/>
</dbReference>
<proteinExistence type="predicted"/>
<organism evidence="1 2">
    <name type="scientific">Sedimentitalea xiamensis</name>
    <dbReference type="NCBI Taxonomy" id="3050037"/>
    <lineage>
        <taxon>Bacteria</taxon>
        <taxon>Pseudomonadati</taxon>
        <taxon>Pseudomonadota</taxon>
        <taxon>Alphaproteobacteria</taxon>
        <taxon>Rhodobacterales</taxon>
        <taxon>Paracoccaceae</taxon>
        <taxon>Sedimentitalea</taxon>
    </lineage>
</organism>
<evidence type="ECO:0000313" key="2">
    <source>
        <dbReference type="Proteomes" id="UP001227126"/>
    </source>
</evidence>
<name>A0ABT7FGA8_9RHOB</name>
<keyword evidence="2" id="KW-1185">Reference proteome</keyword>
<dbReference type="RefSeq" id="WP_284486019.1">
    <property type="nucleotide sequence ID" value="NZ_JASNJE010000015.1"/>
</dbReference>
<reference evidence="1 2" key="1">
    <citation type="submission" date="2023-05" db="EMBL/GenBank/DDBJ databases">
        <title>Sedimentitalea sp. nov. JM2-8.</title>
        <authorList>
            <person name="Huang J."/>
        </authorList>
    </citation>
    <scope>NUCLEOTIDE SEQUENCE [LARGE SCALE GENOMIC DNA]</scope>
    <source>
        <strain evidence="1 2">JM2-8</strain>
    </source>
</reference>
<comment type="caution">
    <text evidence="1">The sequence shown here is derived from an EMBL/GenBank/DDBJ whole genome shotgun (WGS) entry which is preliminary data.</text>
</comment>